<dbReference type="Pfam" id="PF12698">
    <property type="entry name" value="ABC2_membrane_3"/>
    <property type="match status" value="1"/>
</dbReference>
<dbReference type="InterPro" id="IPR013525">
    <property type="entry name" value="ABC2_TM"/>
</dbReference>
<dbReference type="AlphaFoldDB" id="A0A4R1MXK0"/>
<feature type="transmembrane region" description="Helical" evidence="6">
    <location>
        <begin position="249"/>
        <end position="275"/>
    </location>
</feature>
<evidence type="ECO:0000313" key="9">
    <source>
        <dbReference type="Proteomes" id="UP000294545"/>
    </source>
</evidence>
<protein>
    <submittedName>
        <fullName evidence="8">ABC-2 type transport system permease protein</fullName>
    </submittedName>
</protein>
<dbReference type="EMBL" id="SMGQ01000011">
    <property type="protein sequence ID" value="TCK97835.1"/>
    <property type="molecule type" value="Genomic_DNA"/>
</dbReference>
<feature type="transmembrane region" description="Helical" evidence="6">
    <location>
        <begin position="207"/>
        <end position="228"/>
    </location>
</feature>
<dbReference type="OrthoDB" id="1952952at2"/>
<dbReference type="GO" id="GO:0140359">
    <property type="term" value="F:ABC-type transporter activity"/>
    <property type="evidence" value="ECO:0007669"/>
    <property type="project" value="InterPro"/>
</dbReference>
<dbReference type="Gene3D" id="3.40.1710.10">
    <property type="entry name" value="abc type-2 transporter like domain"/>
    <property type="match status" value="1"/>
</dbReference>
<sequence length="401" mass="45921">MFVLIYKNIKEIIKNKKRVVAIAISPMVLFGILLSIYSGETIEKNFIGTVEIGVIDKDNSIYSNMLIQHYESNEIFTDFITIIKGNEEIIEEKFLTQQIDATIIIPENFGEDLIHMTNDPVLVNISAKEPIKAIILENVIKSYEQYIMAVEVNASTLYQTLRQVGLTQNEISVYNAGISYELIMTALERNNYFEYIEIIDIPNTNSFNYFFIGIITLAIMYFGLYVGIDLLREREQKTFQRLKVTGINAFTFVFSKFIGHVTYLFGNAIIWIMALNLVSDLDLGFKIVVYIIIGIIFSVSFSIFLSSLLRTQESVLLLGNVFYFVSAVMGGSIIPLQYMPQSIQQFSLLTPNYWFIRGFLFLQSNIDSMLGRYIGLSFTAISFLFIISSSYLYKRLGEKYV</sequence>
<keyword evidence="2" id="KW-1003">Cell membrane</keyword>
<evidence type="ECO:0000256" key="3">
    <source>
        <dbReference type="ARBA" id="ARBA00022692"/>
    </source>
</evidence>
<evidence type="ECO:0000259" key="7">
    <source>
        <dbReference type="Pfam" id="PF12698"/>
    </source>
</evidence>
<evidence type="ECO:0000256" key="2">
    <source>
        <dbReference type="ARBA" id="ARBA00022475"/>
    </source>
</evidence>
<name>A0A4R1MXK0_9FIRM</name>
<keyword evidence="5 6" id="KW-0472">Membrane</keyword>
<reference evidence="8 9" key="1">
    <citation type="submission" date="2019-03" db="EMBL/GenBank/DDBJ databases">
        <title>Genomic Encyclopedia of Type Strains, Phase IV (KMG-IV): sequencing the most valuable type-strain genomes for metagenomic binning, comparative biology and taxonomic classification.</title>
        <authorList>
            <person name="Goeker M."/>
        </authorList>
    </citation>
    <scope>NUCLEOTIDE SEQUENCE [LARGE SCALE GENOMIC DNA]</scope>
    <source>
        <strain evidence="8 9">DSM 24176</strain>
    </source>
</reference>
<evidence type="ECO:0000256" key="5">
    <source>
        <dbReference type="ARBA" id="ARBA00023136"/>
    </source>
</evidence>
<feature type="transmembrane region" description="Helical" evidence="6">
    <location>
        <begin position="374"/>
        <end position="393"/>
    </location>
</feature>
<organism evidence="8 9">
    <name type="scientific">Natranaerovirga hydrolytica</name>
    <dbReference type="NCBI Taxonomy" id="680378"/>
    <lineage>
        <taxon>Bacteria</taxon>
        <taxon>Bacillati</taxon>
        <taxon>Bacillota</taxon>
        <taxon>Clostridia</taxon>
        <taxon>Lachnospirales</taxon>
        <taxon>Natranaerovirgaceae</taxon>
        <taxon>Natranaerovirga</taxon>
    </lineage>
</organism>
<comment type="subcellular location">
    <subcellularLocation>
        <location evidence="1">Cell membrane</location>
        <topology evidence="1">Multi-pass membrane protein</topology>
    </subcellularLocation>
</comment>
<feature type="transmembrane region" description="Helical" evidence="6">
    <location>
        <begin position="20"/>
        <end position="37"/>
    </location>
</feature>
<feature type="transmembrane region" description="Helical" evidence="6">
    <location>
        <begin position="315"/>
        <end position="336"/>
    </location>
</feature>
<evidence type="ECO:0000313" key="8">
    <source>
        <dbReference type="EMBL" id="TCK97835.1"/>
    </source>
</evidence>
<comment type="caution">
    <text evidence="8">The sequence shown here is derived from an EMBL/GenBank/DDBJ whole genome shotgun (WGS) entry which is preliminary data.</text>
</comment>
<dbReference type="PANTHER" id="PTHR30294">
    <property type="entry name" value="MEMBRANE COMPONENT OF ABC TRANSPORTER YHHJ-RELATED"/>
    <property type="match status" value="1"/>
</dbReference>
<keyword evidence="9" id="KW-1185">Reference proteome</keyword>
<dbReference type="InterPro" id="IPR051449">
    <property type="entry name" value="ABC-2_transporter_component"/>
</dbReference>
<dbReference type="RefSeq" id="WP_132279284.1">
    <property type="nucleotide sequence ID" value="NZ_SMGQ01000011.1"/>
</dbReference>
<evidence type="ECO:0000256" key="4">
    <source>
        <dbReference type="ARBA" id="ARBA00022989"/>
    </source>
</evidence>
<keyword evidence="4 6" id="KW-1133">Transmembrane helix</keyword>
<dbReference type="PANTHER" id="PTHR30294:SF29">
    <property type="entry name" value="MULTIDRUG ABC TRANSPORTER PERMEASE YBHS-RELATED"/>
    <property type="match status" value="1"/>
</dbReference>
<dbReference type="Proteomes" id="UP000294545">
    <property type="component" value="Unassembled WGS sequence"/>
</dbReference>
<evidence type="ECO:0000256" key="1">
    <source>
        <dbReference type="ARBA" id="ARBA00004651"/>
    </source>
</evidence>
<feature type="transmembrane region" description="Helical" evidence="6">
    <location>
        <begin position="287"/>
        <end position="308"/>
    </location>
</feature>
<accession>A0A4R1MXK0</accession>
<feature type="domain" description="ABC-2 type transporter transmembrane" evidence="7">
    <location>
        <begin position="22"/>
        <end position="387"/>
    </location>
</feature>
<keyword evidence="3 6" id="KW-0812">Transmembrane</keyword>
<evidence type="ECO:0000256" key="6">
    <source>
        <dbReference type="SAM" id="Phobius"/>
    </source>
</evidence>
<dbReference type="GO" id="GO:0005886">
    <property type="term" value="C:plasma membrane"/>
    <property type="evidence" value="ECO:0007669"/>
    <property type="project" value="UniProtKB-SubCell"/>
</dbReference>
<proteinExistence type="predicted"/>
<gene>
    <name evidence="8" type="ORF">EDC19_0237</name>
</gene>